<name>A0A368FDC9_ANCCA</name>
<dbReference type="Proteomes" id="UP000252519">
    <property type="component" value="Unassembled WGS sequence"/>
</dbReference>
<evidence type="ECO:0000313" key="3">
    <source>
        <dbReference type="Proteomes" id="UP000252519"/>
    </source>
</evidence>
<proteinExistence type="predicted"/>
<sequence length="116" mass="13211">MSQRHQSNSSEQLERRRELARRKFDLAEQKRVQFTERKKRSALSARPGAAGTATNFRNGKKVKTSSKSPLKRSKSSGNCSKAPSYTVAKVKREMATPTRPQRTGNSWQGKIKRFED</sequence>
<reference evidence="2 3" key="1">
    <citation type="submission" date="2014-10" db="EMBL/GenBank/DDBJ databases">
        <title>Draft genome of the hookworm Ancylostoma caninum.</title>
        <authorList>
            <person name="Mitreva M."/>
        </authorList>
    </citation>
    <scope>NUCLEOTIDE SEQUENCE [LARGE SCALE GENOMIC DNA]</scope>
    <source>
        <strain evidence="2 3">Baltimore</strain>
    </source>
</reference>
<gene>
    <name evidence="2" type="ORF">ANCCAN_25449</name>
</gene>
<feature type="compositionally biased region" description="Polar residues" evidence="1">
    <location>
        <begin position="1"/>
        <end position="11"/>
    </location>
</feature>
<dbReference type="EMBL" id="JOJR01002307">
    <property type="protein sequence ID" value="RCN28805.1"/>
    <property type="molecule type" value="Genomic_DNA"/>
</dbReference>
<accession>A0A368FDC9</accession>
<protein>
    <submittedName>
        <fullName evidence="2">Uncharacterized protein</fullName>
    </submittedName>
</protein>
<feature type="compositionally biased region" description="Basic and acidic residues" evidence="1">
    <location>
        <begin position="12"/>
        <end position="36"/>
    </location>
</feature>
<feature type="region of interest" description="Disordered" evidence="1">
    <location>
        <begin position="1"/>
        <end position="116"/>
    </location>
</feature>
<feature type="compositionally biased region" description="Basic residues" evidence="1">
    <location>
        <begin position="58"/>
        <end position="74"/>
    </location>
</feature>
<feature type="compositionally biased region" description="Polar residues" evidence="1">
    <location>
        <begin position="98"/>
        <end position="108"/>
    </location>
</feature>
<comment type="caution">
    <text evidence="2">The sequence shown here is derived from an EMBL/GenBank/DDBJ whole genome shotgun (WGS) entry which is preliminary data.</text>
</comment>
<organism evidence="2 3">
    <name type="scientific">Ancylostoma caninum</name>
    <name type="common">Dog hookworm</name>
    <dbReference type="NCBI Taxonomy" id="29170"/>
    <lineage>
        <taxon>Eukaryota</taxon>
        <taxon>Metazoa</taxon>
        <taxon>Ecdysozoa</taxon>
        <taxon>Nematoda</taxon>
        <taxon>Chromadorea</taxon>
        <taxon>Rhabditida</taxon>
        <taxon>Rhabditina</taxon>
        <taxon>Rhabditomorpha</taxon>
        <taxon>Strongyloidea</taxon>
        <taxon>Ancylostomatidae</taxon>
        <taxon>Ancylostomatinae</taxon>
        <taxon>Ancylostoma</taxon>
    </lineage>
</organism>
<evidence type="ECO:0000313" key="2">
    <source>
        <dbReference type="EMBL" id="RCN28805.1"/>
    </source>
</evidence>
<evidence type="ECO:0000256" key="1">
    <source>
        <dbReference type="SAM" id="MobiDB-lite"/>
    </source>
</evidence>
<dbReference type="AlphaFoldDB" id="A0A368FDC9"/>
<keyword evidence="3" id="KW-1185">Reference proteome</keyword>